<dbReference type="Gene3D" id="3.10.350.10">
    <property type="entry name" value="LysM domain"/>
    <property type="match status" value="1"/>
</dbReference>
<name>A0ABR3WI10_9PEZI</name>
<dbReference type="Pfam" id="PF01476">
    <property type="entry name" value="LysM"/>
    <property type="match status" value="1"/>
</dbReference>
<dbReference type="PANTHER" id="PTHR34997:SF1">
    <property type="entry name" value="PEPTIDOGLYCAN-BINDING LYSIN DOMAIN"/>
    <property type="match status" value="1"/>
</dbReference>
<accession>A0ABR3WI10</accession>
<organism evidence="6 7">
    <name type="scientific">Diaporthe australafricana</name>
    <dbReference type="NCBI Taxonomy" id="127596"/>
    <lineage>
        <taxon>Eukaryota</taxon>
        <taxon>Fungi</taxon>
        <taxon>Dikarya</taxon>
        <taxon>Ascomycota</taxon>
        <taxon>Pezizomycotina</taxon>
        <taxon>Sordariomycetes</taxon>
        <taxon>Sordariomycetidae</taxon>
        <taxon>Diaporthales</taxon>
        <taxon>Diaporthaceae</taxon>
        <taxon>Diaporthe</taxon>
    </lineage>
</organism>
<evidence type="ECO:0000256" key="3">
    <source>
        <dbReference type="ARBA" id="ARBA00044955"/>
    </source>
</evidence>
<dbReference type="InterPro" id="IPR036779">
    <property type="entry name" value="LysM_dom_sf"/>
</dbReference>
<dbReference type="PROSITE" id="PS51782">
    <property type="entry name" value="LYSM"/>
    <property type="match status" value="1"/>
</dbReference>
<sequence length="196" mass="21216">MLPNATMTPYPRTSPSGPLASGVRDDCVYNFKGDEYQFPIEQLGFWKSNCELAAILYNVDFDSFAAWNSLNTNVTDSACVFEVSKRYCGSWALQPKPTGTEAPAPTATDGGDGKPQPPAATHSGQPADCDGWHVVSSIDSCQSVADNAGISLEDFYAWNPAVSKDCTTNFWLGQANQQRDHNEADPSCSYTQWPAG</sequence>
<feature type="compositionally biased region" description="Low complexity" evidence="4">
    <location>
        <begin position="98"/>
        <end position="109"/>
    </location>
</feature>
<comment type="similarity">
    <text evidence="3">Belongs to the secreted LysM effector family.</text>
</comment>
<comment type="caution">
    <text evidence="6">The sequence shown here is derived from an EMBL/GenBank/DDBJ whole genome shotgun (WGS) entry which is preliminary data.</text>
</comment>
<dbReference type="InterPro" id="IPR018392">
    <property type="entry name" value="LysM"/>
</dbReference>
<evidence type="ECO:0000256" key="2">
    <source>
        <dbReference type="ARBA" id="ARBA00023026"/>
    </source>
</evidence>
<protein>
    <recommendedName>
        <fullName evidence="5">LysM domain-containing protein</fullName>
    </recommendedName>
</protein>
<keyword evidence="1" id="KW-0147">Chitin-binding</keyword>
<evidence type="ECO:0000259" key="5">
    <source>
        <dbReference type="PROSITE" id="PS51782"/>
    </source>
</evidence>
<dbReference type="SUPFAM" id="SSF54106">
    <property type="entry name" value="LysM domain"/>
    <property type="match status" value="1"/>
</dbReference>
<dbReference type="InterPro" id="IPR052210">
    <property type="entry name" value="LysM1-like"/>
</dbReference>
<feature type="domain" description="LysM" evidence="5">
    <location>
        <begin position="131"/>
        <end position="178"/>
    </location>
</feature>
<feature type="region of interest" description="Disordered" evidence="4">
    <location>
        <begin position="177"/>
        <end position="196"/>
    </location>
</feature>
<proteinExistence type="inferred from homology"/>
<keyword evidence="2" id="KW-0843">Virulence</keyword>
<evidence type="ECO:0000313" key="7">
    <source>
        <dbReference type="Proteomes" id="UP001583177"/>
    </source>
</evidence>
<dbReference type="CDD" id="cd00118">
    <property type="entry name" value="LysM"/>
    <property type="match status" value="1"/>
</dbReference>
<dbReference type="PANTHER" id="PTHR34997">
    <property type="entry name" value="AM15"/>
    <property type="match status" value="1"/>
</dbReference>
<evidence type="ECO:0000313" key="6">
    <source>
        <dbReference type="EMBL" id="KAL1862577.1"/>
    </source>
</evidence>
<dbReference type="EMBL" id="JAWRVE010000080">
    <property type="protein sequence ID" value="KAL1862577.1"/>
    <property type="molecule type" value="Genomic_DNA"/>
</dbReference>
<dbReference type="Proteomes" id="UP001583177">
    <property type="component" value="Unassembled WGS sequence"/>
</dbReference>
<feature type="region of interest" description="Disordered" evidence="4">
    <location>
        <begin position="98"/>
        <end position="126"/>
    </location>
</feature>
<evidence type="ECO:0000256" key="1">
    <source>
        <dbReference type="ARBA" id="ARBA00022669"/>
    </source>
</evidence>
<evidence type="ECO:0000256" key="4">
    <source>
        <dbReference type="SAM" id="MobiDB-lite"/>
    </source>
</evidence>
<reference evidence="6 7" key="1">
    <citation type="journal article" date="2024" name="IMA Fungus">
        <title>IMA Genome - F19 : A genome assembly and annotation guide to empower mycologists, including annotated draft genome sequences of Ceratocystis pirilliformis, Diaporthe australafricana, Fusarium ophioides, Paecilomyces lecythidis, and Sporothrix stenoceras.</title>
        <authorList>
            <person name="Aylward J."/>
            <person name="Wilson A.M."/>
            <person name="Visagie C.M."/>
            <person name="Spraker J."/>
            <person name="Barnes I."/>
            <person name="Buitendag C."/>
            <person name="Ceriani C."/>
            <person name="Del Mar Angel L."/>
            <person name="du Plessis D."/>
            <person name="Fuchs T."/>
            <person name="Gasser K."/>
            <person name="Kramer D."/>
            <person name="Li W."/>
            <person name="Munsamy K."/>
            <person name="Piso A."/>
            <person name="Price J.L."/>
            <person name="Sonnekus B."/>
            <person name="Thomas C."/>
            <person name="van der Nest A."/>
            <person name="van Dijk A."/>
            <person name="van Heerden A."/>
            <person name="van Vuuren N."/>
            <person name="Yilmaz N."/>
            <person name="Duong T.A."/>
            <person name="van der Merwe N.A."/>
            <person name="Wingfield M.J."/>
            <person name="Wingfield B.D."/>
        </authorList>
    </citation>
    <scope>NUCLEOTIDE SEQUENCE [LARGE SCALE GENOMIC DNA]</scope>
    <source>
        <strain evidence="6 7">CMW 18300</strain>
    </source>
</reference>
<gene>
    <name evidence="6" type="ORF">Daus18300_008537</name>
</gene>
<keyword evidence="7" id="KW-1185">Reference proteome</keyword>